<feature type="domain" description="EamA" evidence="7">
    <location>
        <begin position="150"/>
        <end position="289"/>
    </location>
</feature>
<keyword evidence="5 6" id="KW-0472">Membrane</keyword>
<feature type="transmembrane region" description="Helical" evidence="6">
    <location>
        <begin position="94"/>
        <end position="113"/>
    </location>
</feature>
<dbReference type="Gene3D" id="1.10.3730.20">
    <property type="match status" value="1"/>
</dbReference>
<evidence type="ECO:0000256" key="5">
    <source>
        <dbReference type="ARBA" id="ARBA00023136"/>
    </source>
</evidence>
<dbReference type="RefSeq" id="WP_255943843.1">
    <property type="nucleotide sequence ID" value="NZ_CP050468.1"/>
</dbReference>
<evidence type="ECO:0000259" key="7">
    <source>
        <dbReference type="Pfam" id="PF00892"/>
    </source>
</evidence>
<evidence type="ECO:0000256" key="6">
    <source>
        <dbReference type="SAM" id="Phobius"/>
    </source>
</evidence>
<dbReference type="PANTHER" id="PTHR32322:SF2">
    <property type="entry name" value="EAMA DOMAIN-CONTAINING PROTEIN"/>
    <property type="match status" value="1"/>
</dbReference>
<dbReference type="GO" id="GO:0016020">
    <property type="term" value="C:membrane"/>
    <property type="evidence" value="ECO:0007669"/>
    <property type="project" value="UniProtKB-SubCell"/>
</dbReference>
<keyword evidence="4 6" id="KW-1133">Transmembrane helix</keyword>
<evidence type="ECO:0000256" key="2">
    <source>
        <dbReference type="ARBA" id="ARBA00007362"/>
    </source>
</evidence>
<name>A0AAE9SNW5_9VIBR</name>
<organism evidence="8 9">
    <name type="scientific">Vibrio campbellii</name>
    <dbReference type="NCBI Taxonomy" id="680"/>
    <lineage>
        <taxon>Bacteria</taxon>
        <taxon>Pseudomonadati</taxon>
        <taxon>Pseudomonadota</taxon>
        <taxon>Gammaproteobacteria</taxon>
        <taxon>Vibrionales</taxon>
        <taxon>Vibrionaceae</taxon>
        <taxon>Vibrio</taxon>
    </lineage>
</organism>
<feature type="transmembrane region" description="Helical" evidence="6">
    <location>
        <begin position="179"/>
        <end position="200"/>
    </location>
</feature>
<dbReference type="EMBL" id="CP050468">
    <property type="protein sequence ID" value="UTZ28672.1"/>
    <property type="molecule type" value="Genomic_DNA"/>
</dbReference>
<dbReference type="Pfam" id="PF00892">
    <property type="entry name" value="EamA"/>
    <property type="match status" value="2"/>
</dbReference>
<dbReference type="InterPro" id="IPR000620">
    <property type="entry name" value="EamA_dom"/>
</dbReference>
<accession>A0AAE9SNW5</accession>
<comment type="similarity">
    <text evidence="2">Belongs to the EamA transporter family.</text>
</comment>
<feature type="transmembrane region" description="Helical" evidence="6">
    <location>
        <begin position="273"/>
        <end position="294"/>
    </location>
</feature>
<feature type="transmembrane region" description="Helical" evidence="6">
    <location>
        <begin position="64"/>
        <end position="88"/>
    </location>
</feature>
<reference evidence="8" key="1">
    <citation type="submission" date="2020-03" db="EMBL/GenBank/DDBJ databases">
        <title>Five strains of Vibrio campbellii isolated from Mariana Trench.</title>
        <authorList>
            <person name="Liang J."/>
            <person name="Zhang X.-H."/>
        </authorList>
    </citation>
    <scope>NUCLEOTIDE SEQUENCE</scope>
    <source>
        <strain evidence="8">LJC014</strain>
    </source>
</reference>
<evidence type="ECO:0000313" key="8">
    <source>
        <dbReference type="EMBL" id="UTZ28672.1"/>
    </source>
</evidence>
<proteinExistence type="inferred from homology"/>
<feature type="domain" description="EamA" evidence="7">
    <location>
        <begin position="3"/>
        <end position="136"/>
    </location>
</feature>
<dbReference type="InterPro" id="IPR050638">
    <property type="entry name" value="AA-Vitamin_Transporters"/>
</dbReference>
<comment type="subcellular location">
    <subcellularLocation>
        <location evidence="1">Membrane</location>
        <topology evidence="1">Multi-pass membrane protein</topology>
    </subcellularLocation>
</comment>
<feature type="transmembrane region" description="Helical" evidence="6">
    <location>
        <begin position="247"/>
        <end position="267"/>
    </location>
</feature>
<dbReference type="InterPro" id="IPR037185">
    <property type="entry name" value="EmrE-like"/>
</dbReference>
<evidence type="ECO:0000313" key="9">
    <source>
        <dbReference type="Proteomes" id="UP001058687"/>
    </source>
</evidence>
<feature type="transmembrane region" description="Helical" evidence="6">
    <location>
        <begin position="35"/>
        <end position="52"/>
    </location>
</feature>
<dbReference type="SUPFAM" id="SSF103481">
    <property type="entry name" value="Multidrug resistance efflux transporter EmrE"/>
    <property type="match status" value="2"/>
</dbReference>
<sequence length="308" mass="32987">MALGYAAIITTLFLWSGFFLSLRGGAISDLQPADIALVRFLIPAVVLLPFVLKSMNKIRAVPSNYLLGIIVGSGLPYLLIAGTAMHYAPVSHGSALIPGTLPLFVSAIAVLCYQQPLSQHRIIGLSAVLLGILVFLLSNLGAEYNWLQLKGHSLFLVGSLMWAIFTISARVANLNAYVCAGFVSVISFAMLVIAVGFGWLDSYLATTPIKQWPWNELVGHLMLQGVGAGLIASFTFLYAVRTIGAEASAAFGSLTPVLATLLAIPVFNEQPDTLTWCALLLVTCGSIVASNVLMKQDPSQNYRPPVHR</sequence>
<gene>
    <name evidence="8" type="ORF">HB761_18490</name>
</gene>
<feature type="transmembrane region" description="Helical" evidence="6">
    <location>
        <begin position="220"/>
        <end position="240"/>
    </location>
</feature>
<evidence type="ECO:0000256" key="3">
    <source>
        <dbReference type="ARBA" id="ARBA00022692"/>
    </source>
</evidence>
<keyword evidence="3 6" id="KW-0812">Transmembrane</keyword>
<feature type="transmembrane region" description="Helical" evidence="6">
    <location>
        <begin position="122"/>
        <end position="142"/>
    </location>
</feature>
<dbReference type="PANTHER" id="PTHR32322">
    <property type="entry name" value="INNER MEMBRANE TRANSPORTER"/>
    <property type="match status" value="1"/>
</dbReference>
<dbReference type="Proteomes" id="UP001058687">
    <property type="component" value="Chromosome 2"/>
</dbReference>
<dbReference type="AlphaFoldDB" id="A0AAE9SNW5"/>
<evidence type="ECO:0000256" key="4">
    <source>
        <dbReference type="ARBA" id="ARBA00022989"/>
    </source>
</evidence>
<feature type="transmembrane region" description="Helical" evidence="6">
    <location>
        <begin position="154"/>
        <end position="172"/>
    </location>
</feature>
<evidence type="ECO:0000256" key="1">
    <source>
        <dbReference type="ARBA" id="ARBA00004141"/>
    </source>
</evidence>
<protein>
    <submittedName>
        <fullName evidence="8">DMT family transporter</fullName>
    </submittedName>
</protein>